<dbReference type="Pfam" id="PF00249">
    <property type="entry name" value="Myb_DNA-binding"/>
    <property type="match status" value="1"/>
</dbReference>
<feature type="domain" description="HTH myb-type" evidence="6">
    <location>
        <begin position="15"/>
        <end position="75"/>
    </location>
</feature>
<keyword evidence="1" id="KW-0805">Transcription regulation</keyword>
<evidence type="ECO:0000313" key="9">
    <source>
        <dbReference type="RefSeq" id="XP_038971004.1"/>
    </source>
</evidence>
<accession>A0A8B7CRF9</accession>
<dbReference type="Proteomes" id="UP000228380">
    <property type="component" value="Chromosome 17"/>
</dbReference>
<dbReference type="InterPro" id="IPR017930">
    <property type="entry name" value="Myb_dom"/>
</dbReference>
<dbReference type="PANTHER" id="PTHR31314">
    <property type="entry name" value="MYB FAMILY TRANSCRIPTION FACTOR PHL7-LIKE"/>
    <property type="match status" value="1"/>
</dbReference>
<dbReference type="KEGG" id="pda:103717704"/>
<evidence type="ECO:0000313" key="8">
    <source>
        <dbReference type="RefSeq" id="XP_008804408.1"/>
    </source>
</evidence>
<dbReference type="InterPro" id="IPR006447">
    <property type="entry name" value="Myb_dom_plants"/>
</dbReference>
<reference evidence="7" key="1">
    <citation type="journal article" date="2019" name="Nat. Commun.">
        <title>Genome-wide association mapping of date palm fruit traits.</title>
        <authorList>
            <person name="Hazzouri K.M."/>
            <person name="Gros-Balthazard M."/>
            <person name="Flowers J.M."/>
            <person name="Copetti D."/>
            <person name="Lemansour A."/>
            <person name="Lebrun M."/>
            <person name="Masmoudi K."/>
            <person name="Ferrand S."/>
            <person name="Dhar M.I."/>
            <person name="Fresquez Z.A."/>
            <person name="Rosas U."/>
            <person name="Zhang J."/>
            <person name="Talag J."/>
            <person name="Lee S."/>
            <person name="Kudrna D."/>
            <person name="Powell R.F."/>
            <person name="Leitch I.J."/>
            <person name="Krueger R.R."/>
            <person name="Wing R.A."/>
            <person name="Amiri K.M.A."/>
            <person name="Purugganan M.D."/>
        </authorList>
    </citation>
    <scope>NUCLEOTIDE SEQUENCE [LARGE SCALE GENOMIC DNA]</scope>
    <source>
        <strain evidence="7">cv. Khalas</strain>
    </source>
</reference>
<dbReference type="NCBIfam" id="TIGR01557">
    <property type="entry name" value="myb_SHAQKYF"/>
    <property type="match status" value="1"/>
</dbReference>
<dbReference type="FunFam" id="1.10.10.60:FF:000002">
    <property type="entry name" value="Myb family transcription factor"/>
    <property type="match status" value="1"/>
</dbReference>
<dbReference type="SUPFAM" id="SSF46689">
    <property type="entry name" value="Homeodomain-like"/>
    <property type="match status" value="1"/>
</dbReference>
<dbReference type="GeneID" id="103717704"/>
<proteinExistence type="predicted"/>
<dbReference type="RefSeq" id="XP_038971004.1">
    <property type="nucleotide sequence ID" value="XM_039115076.1"/>
</dbReference>
<evidence type="ECO:0000256" key="1">
    <source>
        <dbReference type="ARBA" id="ARBA00023015"/>
    </source>
</evidence>
<dbReference type="GO" id="GO:0003677">
    <property type="term" value="F:DNA binding"/>
    <property type="evidence" value="ECO:0007669"/>
    <property type="project" value="UniProtKB-KW"/>
</dbReference>
<organism evidence="7 8">
    <name type="scientific">Phoenix dactylifera</name>
    <name type="common">Date palm</name>
    <dbReference type="NCBI Taxonomy" id="42345"/>
    <lineage>
        <taxon>Eukaryota</taxon>
        <taxon>Viridiplantae</taxon>
        <taxon>Streptophyta</taxon>
        <taxon>Embryophyta</taxon>
        <taxon>Tracheophyta</taxon>
        <taxon>Spermatophyta</taxon>
        <taxon>Magnoliopsida</taxon>
        <taxon>Liliopsida</taxon>
        <taxon>Arecaceae</taxon>
        <taxon>Coryphoideae</taxon>
        <taxon>Phoeniceae</taxon>
        <taxon>Phoenix</taxon>
    </lineage>
</organism>
<feature type="region of interest" description="Disordered" evidence="5">
    <location>
        <begin position="78"/>
        <end position="104"/>
    </location>
</feature>
<keyword evidence="2" id="KW-0238">DNA-binding</keyword>
<protein>
    <submittedName>
        <fullName evidence="8 9">Myb family transcription factor MOF1-like</fullName>
    </submittedName>
</protein>
<evidence type="ECO:0000256" key="4">
    <source>
        <dbReference type="ARBA" id="ARBA00023242"/>
    </source>
</evidence>
<name>A0A8B7CRF9_PHODC</name>
<dbReference type="AlphaFoldDB" id="A0A8B7CRF9"/>
<dbReference type="InterPro" id="IPR046955">
    <property type="entry name" value="PHR1-like"/>
</dbReference>
<sequence>MGTCGRNGAVRQYIRSKVPRLRWTPDLHHCFVHAIERLGGQDKATPKLVLQLMDVRGLTISHVKSHLQMYRSMRNDIGKQGLQQTQEKKHSCEDSHGGAREQNDDTLFSSLKPQKEFQPELMFSPLPMKRSRMEAHAISSSLQCSKGICETVTSQYSFDDYLQAMAVKRGIKEDLRWQKDGMETGFLAGDQLSEDKAQGHMEEDTDPFKVFKLDDQLLMPHNTRKLKSKENDEKRCQSCVSLSSCDDHGMKNEEVDDCSLTLSLPMHHNHKTNASSASESRSIISSSLARNSEECSVFLNGRGLNLDLSMSICGS</sequence>
<reference evidence="8 9" key="2">
    <citation type="submission" date="2025-04" db="UniProtKB">
        <authorList>
            <consortium name="RefSeq"/>
        </authorList>
    </citation>
    <scope>IDENTIFICATION</scope>
    <source>
        <tissue evidence="8 9">Young leaves</tissue>
    </source>
</reference>
<dbReference type="OrthoDB" id="551907at2759"/>
<dbReference type="InterPro" id="IPR009057">
    <property type="entry name" value="Homeodomain-like_sf"/>
</dbReference>
<evidence type="ECO:0000259" key="6">
    <source>
        <dbReference type="PROSITE" id="PS51294"/>
    </source>
</evidence>
<feature type="compositionally biased region" description="Basic and acidic residues" evidence="5">
    <location>
        <begin position="86"/>
        <end position="103"/>
    </location>
</feature>
<dbReference type="PROSITE" id="PS51294">
    <property type="entry name" value="HTH_MYB"/>
    <property type="match status" value="1"/>
</dbReference>
<evidence type="ECO:0000256" key="2">
    <source>
        <dbReference type="ARBA" id="ARBA00023125"/>
    </source>
</evidence>
<keyword evidence="7" id="KW-1185">Reference proteome</keyword>
<gene>
    <name evidence="8 9" type="primary">LOC103717704</name>
</gene>
<dbReference type="Gene3D" id="1.10.10.60">
    <property type="entry name" value="Homeodomain-like"/>
    <property type="match status" value="1"/>
</dbReference>
<dbReference type="InterPro" id="IPR001005">
    <property type="entry name" value="SANT/Myb"/>
</dbReference>
<dbReference type="PANTHER" id="PTHR31314:SF188">
    <property type="entry name" value="TRANSCRIPTION FACTOR KAN2 ISOFORM X1-RELATED"/>
    <property type="match status" value="1"/>
</dbReference>
<evidence type="ECO:0000313" key="7">
    <source>
        <dbReference type="Proteomes" id="UP000228380"/>
    </source>
</evidence>
<keyword evidence="3" id="KW-0804">Transcription</keyword>
<evidence type="ECO:0000256" key="3">
    <source>
        <dbReference type="ARBA" id="ARBA00023163"/>
    </source>
</evidence>
<evidence type="ECO:0000256" key="5">
    <source>
        <dbReference type="SAM" id="MobiDB-lite"/>
    </source>
</evidence>
<dbReference type="GO" id="GO:0003700">
    <property type="term" value="F:DNA-binding transcription factor activity"/>
    <property type="evidence" value="ECO:0007669"/>
    <property type="project" value="InterPro"/>
</dbReference>
<dbReference type="RefSeq" id="XP_008804408.1">
    <property type="nucleotide sequence ID" value="XM_008806186.3"/>
</dbReference>
<keyword evidence="4" id="KW-0539">Nucleus</keyword>